<feature type="domain" description="STAS" evidence="3">
    <location>
        <begin position="23"/>
        <end position="121"/>
    </location>
</feature>
<protein>
    <recommendedName>
        <fullName evidence="2">Anti-sigma factor antagonist</fullName>
    </recommendedName>
</protein>
<dbReference type="CDD" id="cd07043">
    <property type="entry name" value="STAS_anti-anti-sigma_factors"/>
    <property type="match status" value="1"/>
</dbReference>
<dbReference type="PROSITE" id="PS50801">
    <property type="entry name" value="STAS"/>
    <property type="match status" value="1"/>
</dbReference>
<dbReference type="SUPFAM" id="SSF52091">
    <property type="entry name" value="SpoIIaa-like"/>
    <property type="match status" value="1"/>
</dbReference>
<sequence>MNGRPGDDLSFTVDLGAPGEWAVVRIRGELDWNSAAMLTTMAEHLWDFLHDGCLVLDLAPMTFCDSTGLGTMIAVYKGCATRNVRFVLMSPPPSLCRLLSVTGLAAFFPVYDTLAEVLASRH</sequence>
<evidence type="ECO:0000313" key="5">
    <source>
        <dbReference type="Proteomes" id="UP001596004"/>
    </source>
</evidence>
<dbReference type="Gene3D" id="3.30.750.24">
    <property type="entry name" value="STAS domain"/>
    <property type="match status" value="1"/>
</dbReference>
<reference evidence="5" key="1">
    <citation type="journal article" date="2019" name="Int. J. Syst. Evol. Microbiol.">
        <title>The Global Catalogue of Microorganisms (GCM) 10K type strain sequencing project: providing services to taxonomists for standard genome sequencing and annotation.</title>
        <authorList>
            <consortium name="The Broad Institute Genomics Platform"/>
            <consortium name="The Broad Institute Genome Sequencing Center for Infectious Disease"/>
            <person name="Wu L."/>
            <person name="Ma J."/>
        </authorList>
    </citation>
    <scope>NUCLEOTIDE SEQUENCE [LARGE SCALE GENOMIC DNA]</scope>
    <source>
        <strain evidence="5">CGMCC 4.7132</strain>
    </source>
</reference>
<dbReference type="InterPro" id="IPR003658">
    <property type="entry name" value="Anti-sigma_ant"/>
</dbReference>
<dbReference type="PANTHER" id="PTHR33495:SF2">
    <property type="entry name" value="ANTI-SIGMA FACTOR ANTAGONIST TM_1081-RELATED"/>
    <property type="match status" value="1"/>
</dbReference>
<organism evidence="4 5">
    <name type="scientific">Sphaerisporangium dianthi</name>
    <dbReference type="NCBI Taxonomy" id="1436120"/>
    <lineage>
        <taxon>Bacteria</taxon>
        <taxon>Bacillati</taxon>
        <taxon>Actinomycetota</taxon>
        <taxon>Actinomycetes</taxon>
        <taxon>Streptosporangiales</taxon>
        <taxon>Streptosporangiaceae</taxon>
        <taxon>Sphaerisporangium</taxon>
    </lineage>
</organism>
<dbReference type="RefSeq" id="WP_380838681.1">
    <property type="nucleotide sequence ID" value="NZ_JBHSFP010000004.1"/>
</dbReference>
<evidence type="ECO:0000259" key="3">
    <source>
        <dbReference type="PROSITE" id="PS50801"/>
    </source>
</evidence>
<dbReference type="Pfam" id="PF01740">
    <property type="entry name" value="STAS"/>
    <property type="match status" value="1"/>
</dbReference>
<evidence type="ECO:0000256" key="1">
    <source>
        <dbReference type="ARBA" id="ARBA00009013"/>
    </source>
</evidence>
<proteinExistence type="inferred from homology"/>
<gene>
    <name evidence="4" type="ORF">ACFO60_07895</name>
</gene>
<accession>A0ABV9CCD2</accession>
<dbReference type="EMBL" id="JBHSFP010000004">
    <property type="protein sequence ID" value="MFC4530683.1"/>
    <property type="molecule type" value="Genomic_DNA"/>
</dbReference>
<dbReference type="NCBIfam" id="TIGR00377">
    <property type="entry name" value="ant_ant_sig"/>
    <property type="match status" value="1"/>
</dbReference>
<dbReference type="InterPro" id="IPR002645">
    <property type="entry name" value="STAS_dom"/>
</dbReference>
<dbReference type="Proteomes" id="UP001596004">
    <property type="component" value="Unassembled WGS sequence"/>
</dbReference>
<comment type="similarity">
    <text evidence="1 2">Belongs to the anti-sigma-factor antagonist family.</text>
</comment>
<evidence type="ECO:0000313" key="4">
    <source>
        <dbReference type="EMBL" id="MFC4530683.1"/>
    </source>
</evidence>
<dbReference type="PANTHER" id="PTHR33495">
    <property type="entry name" value="ANTI-SIGMA FACTOR ANTAGONIST TM_1081-RELATED-RELATED"/>
    <property type="match status" value="1"/>
</dbReference>
<keyword evidence="5" id="KW-1185">Reference proteome</keyword>
<name>A0ABV9CCD2_9ACTN</name>
<comment type="caution">
    <text evidence="4">The sequence shown here is derived from an EMBL/GenBank/DDBJ whole genome shotgun (WGS) entry which is preliminary data.</text>
</comment>
<evidence type="ECO:0000256" key="2">
    <source>
        <dbReference type="RuleBase" id="RU003749"/>
    </source>
</evidence>
<dbReference type="InterPro" id="IPR036513">
    <property type="entry name" value="STAS_dom_sf"/>
</dbReference>